<comment type="caution">
    <text evidence="1">The sequence shown here is derived from an EMBL/GenBank/DDBJ whole genome shotgun (WGS) entry which is preliminary data.</text>
</comment>
<organism evidence="1 2">
    <name type="scientific">Dendrolimus kikuchii</name>
    <dbReference type="NCBI Taxonomy" id="765133"/>
    <lineage>
        <taxon>Eukaryota</taxon>
        <taxon>Metazoa</taxon>
        <taxon>Ecdysozoa</taxon>
        <taxon>Arthropoda</taxon>
        <taxon>Hexapoda</taxon>
        <taxon>Insecta</taxon>
        <taxon>Pterygota</taxon>
        <taxon>Neoptera</taxon>
        <taxon>Endopterygota</taxon>
        <taxon>Lepidoptera</taxon>
        <taxon>Glossata</taxon>
        <taxon>Ditrysia</taxon>
        <taxon>Bombycoidea</taxon>
        <taxon>Lasiocampidae</taxon>
        <taxon>Dendrolimus</taxon>
    </lineage>
</organism>
<keyword evidence="2" id="KW-1185">Reference proteome</keyword>
<reference evidence="1 2" key="1">
    <citation type="journal article" date="2021" name="Front. Genet.">
        <title>Chromosome-Level Genome Assembly Reveals Significant Gene Expansion in the Toll and IMD Signaling Pathways of Dendrolimus kikuchii.</title>
        <authorList>
            <person name="Zhou J."/>
            <person name="Wu P."/>
            <person name="Xiong Z."/>
            <person name="Liu N."/>
            <person name="Zhao N."/>
            <person name="Ji M."/>
            <person name="Qiu Y."/>
            <person name="Yang B."/>
        </authorList>
    </citation>
    <scope>NUCLEOTIDE SEQUENCE [LARGE SCALE GENOMIC DNA]</scope>
    <source>
        <strain evidence="1">Ann1</strain>
    </source>
</reference>
<proteinExistence type="predicted"/>
<protein>
    <submittedName>
        <fullName evidence="1">Uncharacterized protein</fullName>
    </submittedName>
</protein>
<dbReference type="Proteomes" id="UP000824533">
    <property type="component" value="Linkage Group LG13"/>
</dbReference>
<evidence type="ECO:0000313" key="2">
    <source>
        <dbReference type="Proteomes" id="UP000824533"/>
    </source>
</evidence>
<sequence>MIRLKRPFIFLGHFFLIADWSQQPKNYSSNSTTVPSIICVLFYQQSYFAHALYSSRPRPLQQ</sequence>
<accession>A0ACC1CYX0</accession>
<dbReference type="EMBL" id="CM034399">
    <property type="protein sequence ID" value="KAJ0176835.1"/>
    <property type="molecule type" value="Genomic_DNA"/>
</dbReference>
<evidence type="ECO:0000313" key="1">
    <source>
        <dbReference type="EMBL" id="KAJ0176835.1"/>
    </source>
</evidence>
<gene>
    <name evidence="1" type="ORF">K1T71_008014</name>
</gene>
<name>A0ACC1CYX0_9NEOP</name>